<name>A0A8H7Y8H4_PSICU</name>
<reference evidence="4" key="1">
    <citation type="submission" date="2021-02" db="EMBL/GenBank/DDBJ databases">
        <title>Psilocybe cubensis genome.</title>
        <authorList>
            <person name="Mckernan K.J."/>
            <person name="Crawford S."/>
            <person name="Trippe A."/>
            <person name="Kane L.T."/>
            <person name="Mclaughlin S."/>
        </authorList>
    </citation>
    <scope>NUCLEOTIDE SEQUENCE [LARGE SCALE GENOMIC DNA]</scope>
    <source>
        <strain evidence="4">MGC-MH-2018</strain>
    </source>
</reference>
<proteinExistence type="predicted"/>
<keyword evidence="2" id="KW-1133">Transmembrane helix</keyword>
<keyword evidence="2" id="KW-0812">Transmembrane</keyword>
<feature type="transmembrane region" description="Helical" evidence="2">
    <location>
        <begin position="121"/>
        <end position="146"/>
    </location>
</feature>
<feature type="signal peptide" evidence="3">
    <location>
        <begin position="1"/>
        <end position="23"/>
    </location>
</feature>
<accession>A0A8H7Y8H4</accession>
<keyword evidence="2" id="KW-0472">Membrane</keyword>
<evidence type="ECO:0000256" key="3">
    <source>
        <dbReference type="SAM" id="SignalP"/>
    </source>
</evidence>
<comment type="caution">
    <text evidence="4">The sequence shown here is derived from an EMBL/GenBank/DDBJ whole genome shotgun (WGS) entry which is preliminary data.</text>
</comment>
<dbReference type="EMBL" id="JAFIQS010000002">
    <property type="protein sequence ID" value="KAG5172844.1"/>
    <property type="molecule type" value="Genomic_DNA"/>
</dbReference>
<feature type="chain" id="PRO_5034410613" description="MARVEL domain-containing protein" evidence="3">
    <location>
        <begin position="24"/>
        <end position="272"/>
    </location>
</feature>
<feature type="transmembrane region" description="Helical" evidence="2">
    <location>
        <begin position="65"/>
        <end position="86"/>
    </location>
</feature>
<feature type="region of interest" description="Disordered" evidence="1">
    <location>
        <begin position="237"/>
        <end position="272"/>
    </location>
</feature>
<gene>
    <name evidence="4" type="ORF">JR316_002347</name>
</gene>
<feature type="compositionally biased region" description="Polar residues" evidence="1">
    <location>
        <begin position="255"/>
        <end position="272"/>
    </location>
</feature>
<dbReference type="AlphaFoldDB" id="A0A8H7Y8H4"/>
<evidence type="ECO:0008006" key="5">
    <source>
        <dbReference type="Google" id="ProtNLM"/>
    </source>
</evidence>
<evidence type="ECO:0000256" key="2">
    <source>
        <dbReference type="SAM" id="Phobius"/>
    </source>
</evidence>
<feature type="compositionally biased region" description="Basic and acidic residues" evidence="1">
    <location>
        <begin position="242"/>
        <end position="252"/>
    </location>
</feature>
<feature type="transmembrane region" description="Helical" evidence="2">
    <location>
        <begin position="33"/>
        <end position="53"/>
    </location>
</feature>
<sequence>MTILSLLLSAILAVILWFELSSTSDMTSSERAAFVVAALIETILFVASIFGLIGAIIKKQLFTQIYAYIVYVHLFLNLVAAAYLTFEVSRTTSNAKNLACQVAIKDPQAQDQCTGFLNFAAWVYALIAITIIFVELYGAVIVTRYLNQLKREKRSARAMRMDTESAFQLKNRGTTGHLYTRLPDPAPEHELPPLQTYRLESSDVEFNPYIETSIPSNYQQGIAPSLAEAEYGSWNRGQITQEAKESAREVKDPNSLVSLSTQEQNFTTQKKQ</sequence>
<keyword evidence="3" id="KW-0732">Signal</keyword>
<protein>
    <recommendedName>
        <fullName evidence="5">MARVEL domain-containing protein</fullName>
    </recommendedName>
</protein>
<organism evidence="4">
    <name type="scientific">Psilocybe cubensis</name>
    <name type="common">Psychedelic mushroom</name>
    <name type="synonym">Stropharia cubensis</name>
    <dbReference type="NCBI Taxonomy" id="181762"/>
    <lineage>
        <taxon>Eukaryota</taxon>
        <taxon>Fungi</taxon>
        <taxon>Dikarya</taxon>
        <taxon>Basidiomycota</taxon>
        <taxon>Agaricomycotina</taxon>
        <taxon>Agaricomycetes</taxon>
        <taxon>Agaricomycetidae</taxon>
        <taxon>Agaricales</taxon>
        <taxon>Agaricineae</taxon>
        <taxon>Strophariaceae</taxon>
        <taxon>Psilocybe</taxon>
    </lineage>
</organism>
<evidence type="ECO:0000256" key="1">
    <source>
        <dbReference type="SAM" id="MobiDB-lite"/>
    </source>
</evidence>
<evidence type="ECO:0000313" key="4">
    <source>
        <dbReference type="EMBL" id="KAG5172844.1"/>
    </source>
</evidence>